<accession>A0ABW3FT41</accession>
<dbReference type="RefSeq" id="WP_263247521.1">
    <property type="nucleotide sequence ID" value="NZ_BAABLT010000008.1"/>
</dbReference>
<dbReference type="InterPro" id="IPR014729">
    <property type="entry name" value="Rossmann-like_a/b/a_fold"/>
</dbReference>
<dbReference type="Gene3D" id="1.10.10.1140">
    <property type="entry name" value="Glutamine-dependent NAD+ synthetase, C-terminal domain"/>
    <property type="match status" value="1"/>
</dbReference>
<dbReference type="InterPro" id="IPR036526">
    <property type="entry name" value="C-N_Hydrolase_sf"/>
</dbReference>
<feature type="domain" description="CN hydrolase" evidence="10">
    <location>
        <begin position="1"/>
        <end position="94"/>
    </location>
</feature>
<gene>
    <name evidence="11" type="ORF">ACFQ16_09620</name>
</gene>
<dbReference type="PIRSF" id="PIRSF006630">
    <property type="entry name" value="NADS_GAT"/>
    <property type="match status" value="1"/>
</dbReference>
<dbReference type="PROSITE" id="PS50263">
    <property type="entry name" value="CN_HYDROLASE"/>
    <property type="match status" value="1"/>
</dbReference>
<dbReference type="SUPFAM" id="SSF52402">
    <property type="entry name" value="Adenine nucleotide alpha hydrolases-like"/>
    <property type="match status" value="1"/>
</dbReference>
<keyword evidence="3 7" id="KW-0436">Ligase</keyword>
<comment type="similarity">
    <text evidence="8">Belongs to the NAD synthetase family.</text>
</comment>
<dbReference type="PANTHER" id="PTHR23090:SF9">
    <property type="entry name" value="GLUTAMINE-DEPENDENT NAD(+) SYNTHETASE"/>
    <property type="match status" value="1"/>
</dbReference>
<comment type="caution">
    <text evidence="11">The sequence shown here is derived from an EMBL/GenBank/DDBJ whole genome shotgun (WGS) entry which is preliminary data.</text>
</comment>
<evidence type="ECO:0000313" key="11">
    <source>
        <dbReference type="EMBL" id="MFD0920000.1"/>
    </source>
</evidence>
<comment type="similarity">
    <text evidence="2 7">In the C-terminal section; belongs to the NAD synthetase family.</text>
</comment>
<evidence type="ECO:0000259" key="10">
    <source>
        <dbReference type="PROSITE" id="PS50263"/>
    </source>
</evidence>
<name>A0ABW3FT41_9PSEU</name>
<dbReference type="Gene3D" id="3.40.50.620">
    <property type="entry name" value="HUPs"/>
    <property type="match status" value="1"/>
</dbReference>
<dbReference type="NCBIfam" id="TIGR00552">
    <property type="entry name" value="nadE"/>
    <property type="match status" value="1"/>
</dbReference>
<dbReference type="Proteomes" id="UP001597018">
    <property type="component" value="Unassembled WGS sequence"/>
</dbReference>
<evidence type="ECO:0000256" key="2">
    <source>
        <dbReference type="ARBA" id="ARBA00007145"/>
    </source>
</evidence>
<evidence type="ECO:0000256" key="3">
    <source>
        <dbReference type="ARBA" id="ARBA00022598"/>
    </source>
</evidence>
<protein>
    <recommendedName>
        <fullName evidence="7">Glutamine-dependent NAD(+) synthetase</fullName>
        <ecNumber evidence="7">6.3.5.1</ecNumber>
    </recommendedName>
    <alternativeName>
        <fullName evidence="7">NAD(+) synthase [glutamine-hydrolyzing]</fullName>
    </alternativeName>
</protein>
<sequence>MPPSSWAALAGATVLANLSASNITIAKADYRRRLCAGQSARCLAAYLYAAAGQGESTTDLAWDGQALAYENGEELAEGERFSPHAQLVTADVDLRRLSQERTRMTSFLDSAHDHRERLRGLRRIPVELTAPRDTVLLRREIPRFPYVPADPRTLDERCAEVHQIQVQGLTRRLTATGTERVVIGVSGGLDSTHALMVAARSMDRLGLPRGNVLAFSLPGFATSERTRRNAHRLMDALGVTADEIDIRPSATQMLRDLDHPAARGDRRYDVTYENVQAGERTSHLFRLANQRGGLVVGTGDLSEIALGWSTYGVGDQMSHYNVNASVPKTLVQHLLRWAIDSGAATGAAAAALESILDTAISPELVPSGATATDQPAQSSEAVVGPFELQDFHLYHLLRFGYRPSRIAYLAHHAWCDRARGSWPSLIPENKRHEYDLATIKKWLAVFLHRFVQTSQFKRSALPNGPKVGSGGALSPRGDWRAPSDATARAWLDELDREVPG</sequence>
<dbReference type="PANTHER" id="PTHR23090">
    <property type="entry name" value="NH 3 /GLUTAMINE-DEPENDENT NAD + SYNTHETASE"/>
    <property type="match status" value="1"/>
</dbReference>
<evidence type="ECO:0000256" key="5">
    <source>
        <dbReference type="ARBA" id="ARBA00022840"/>
    </source>
</evidence>
<dbReference type="InterPro" id="IPR014445">
    <property type="entry name" value="Gln-dep_NAD_synthase"/>
</dbReference>
<evidence type="ECO:0000256" key="8">
    <source>
        <dbReference type="RuleBase" id="RU003811"/>
    </source>
</evidence>
<evidence type="ECO:0000313" key="12">
    <source>
        <dbReference type="Proteomes" id="UP001597018"/>
    </source>
</evidence>
<comment type="pathway">
    <text evidence="1 7">Cofactor biosynthesis; NAD(+) biosynthesis; NAD(+) from deamido-NAD(+) (L-Gln route): step 1/1.</text>
</comment>
<evidence type="ECO:0000256" key="9">
    <source>
        <dbReference type="SAM" id="MobiDB-lite"/>
    </source>
</evidence>
<keyword evidence="5 7" id="KW-0067">ATP-binding</keyword>
<organism evidence="11 12">
    <name type="scientific">Saccharopolyspora rosea</name>
    <dbReference type="NCBI Taxonomy" id="524884"/>
    <lineage>
        <taxon>Bacteria</taxon>
        <taxon>Bacillati</taxon>
        <taxon>Actinomycetota</taxon>
        <taxon>Actinomycetes</taxon>
        <taxon>Pseudonocardiales</taxon>
        <taxon>Pseudonocardiaceae</taxon>
        <taxon>Saccharopolyspora</taxon>
    </lineage>
</organism>
<dbReference type="InterPro" id="IPR041856">
    <property type="entry name" value="NAD+_synth_C"/>
</dbReference>
<dbReference type="Pfam" id="PF02540">
    <property type="entry name" value="NAD_synthase"/>
    <property type="match status" value="1"/>
</dbReference>
<dbReference type="EC" id="6.3.5.1" evidence="7"/>
<dbReference type="SUPFAM" id="SSF56317">
    <property type="entry name" value="Carbon-nitrogen hydrolase"/>
    <property type="match status" value="1"/>
</dbReference>
<keyword evidence="4 7" id="KW-0547">Nucleotide-binding</keyword>
<feature type="region of interest" description="Disordered" evidence="9">
    <location>
        <begin position="461"/>
        <end position="482"/>
    </location>
</feature>
<dbReference type="Gene3D" id="3.60.110.10">
    <property type="entry name" value="Carbon-nitrogen hydrolase"/>
    <property type="match status" value="1"/>
</dbReference>
<keyword evidence="6 7" id="KW-0520">NAD</keyword>
<comment type="catalytic activity">
    <reaction evidence="7">
        <text>deamido-NAD(+) + L-glutamine + ATP + H2O = L-glutamate + AMP + diphosphate + NAD(+) + H(+)</text>
        <dbReference type="Rhea" id="RHEA:24384"/>
        <dbReference type="ChEBI" id="CHEBI:15377"/>
        <dbReference type="ChEBI" id="CHEBI:15378"/>
        <dbReference type="ChEBI" id="CHEBI:29985"/>
        <dbReference type="ChEBI" id="CHEBI:30616"/>
        <dbReference type="ChEBI" id="CHEBI:33019"/>
        <dbReference type="ChEBI" id="CHEBI:57540"/>
        <dbReference type="ChEBI" id="CHEBI:58359"/>
        <dbReference type="ChEBI" id="CHEBI:58437"/>
        <dbReference type="ChEBI" id="CHEBI:456215"/>
        <dbReference type="EC" id="6.3.5.1"/>
    </reaction>
</comment>
<reference evidence="12" key="1">
    <citation type="journal article" date="2019" name="Int. J. Syst. Evol. Microbiol.">
        <title>The Global Catalogue of Microorganisms (GCM) 10K type strain sequencing project: providing services to taxonomists for standard genome sequencing and annotation.</title>
        <authorList>
            <consortium name="The Broad Institute Genomics Platform"/>
            <consortium name="The Broad Institute Genome Sequencing Center for Infectious Disease"/>
            <person name="Wu L."/>
            <person name="Ma J."/>
        </authorList>
    </citation>
    <scope>NUCLEOTIDE SEQUENCE [LARGE SCALE GENOMIC DNA]</scope>
    <source>
        <strain evidence="12">CCUG 56401</strain>
    </source>
</reference>
<dbReference type="CDD" id="cd00553">
    <property type="entry name" value="NAD_synthase"/>
    <property type="match status" value="1"/>
</dbReference>
<proteinExistence type="inferred from homology"/>
<dbReference type="GO" id="GO:0008795">
    <property type="term" value="F:NAD+ synthase activity"/>
    <property type="evidence" value="ECO:0007669"/>
    <property type="project" value="UniProtKB-EC"/>
</dbReference>
<keyword evidence="12" id="KW-1185">Reference proteome</keyword>
<dbReference type="InterPro" id="IPR003694">
    <property type="entry name" value="NAD_synthase"/>
</dbReference>
<evidence type="ECO:0000256" key="7">
    <source>
        <dbReference type="PIRNR" id="PIRNR006630"/>
    </source>
</evidence>
<evidence type="ECO:0000256" key="1">
    <source>
        <dbReference type="ARBA" id="ARBA00005188"/>
    </source>
</evidence>
<dbReference type="InterPro" id="IPR022310">
    <property type="entry name" value="NAD/GMP_synthase"/>
</dbReference>
<dbReference type="InterPro" id="IPR003010">
    <property type="entry name" value="C-N_Hydrolase"/>
</dbReference>
<evidence type="ECO:0000256" key="4">
    <source>
        <dbReference type="ARBA" id="ARBA00022741"/>
    </source>
</evidence>
<dbReference type="EMBL" id="JBHTIW010000005">
    <property type="protein sequence ID" value="MFD0920000.1"/>
    <property type="molecule type" value="Genomic_DNA"/>
</dbReference>
<evidence type="ECO:0000256" key="6">
    <source>
        <dbReference type="ARBA" id="ARBA00023027"/>
    </source>
</evidence>
<dbReference type="NCBIfam" id="NF002730">
    <property type="entry name" value="PRK02628.1"/>
    <property type="match status" value="1"/>
</dbReference>